<dbReference type="AlphaFoldDB" id="A0A371PH74"/>
<dbReference type="GO" id="GO:0005737">
    <property type="term" value="C:cytoplasm"/>
    <property type="evidence" value="ECO:0007669"/>
    <property type="project" value="TreeGrafter"/>
</dbReference>
<dbReference type="InterPro" id="IPR024884">
    <property type="entry name" value="NAPE-PLD"/>
</dbReference>
<evidence type="ECO:0000256" key="3">
    <source>
        <dbReference type="ARBA" id="ARBA00048505"/>
    </source>
</evidence>
<dbReference type="Proteomes" id="UP000261905">
    <property type="component" value="Unassembled WGS sequence"/>
</dbReference>
<comment type="catalytic activity">
    <reaction evidence="1">
        <text>3',5'-cyclic CMP + H2O = CMP + H(+)</text>
        <dbReference type="Rhea" id="RHEA:72675"/>
        <dbReference type="ChEBI" id="CHEBI:15377"/>
        <dbReference type="ChEBI" id="CHEBI:15378"/>
        <dbReference type="ChEBI" id="CHEBI:58003"/>
        <dbReference type="ChEBI" id="CHEBI:60377"/>
    </reaction>
    <physiologicalReaction direction="left-to-right" evidence="1">
        <dbReference type="Rhea" id="RHEA:72676"/>
    </physiologicalReaction>
</comment>
<dbReference type="Gene3D" id="3.60.15.10">
    <property type="entry name" value="Ribonuclease Z/Hydroxyacylglutathione hydrolase-like"/>
    <property type="match status" value="2"/>
</dbReference>
<dbReference type="PANTHER" id="PTHR15032:SF36">
    <property type="entry name" value="METALLO-BETA-LACTAMASE DOMAIN-CONTAINING PROTEIN"/>
    <property type="match status" value="1"/>
</dbReference>
<evidence type="ECO:0000256" key="2">
    <source>
        <dbReference type="ARBA" id="ARBA00034301"/>
    </source>
</evidence>
<dbReference type="PANTHER" id="PTHR15032">
    <property type="entry name" value="N-ACYL-PHOSPHATIDYLETHANOLAMINE-HYDROLYZING PHOSPHOLIPASE D"/>
    <property type="match status" value="1"/>
</dbReference>
<evidence type="ECO:0000256" key="4">
    <source>
        <dbReference type="SAM" id="MobiDB-lite"/>
    </source>
</evidence>
<comment type="function">
    <text evidence="2">Counteracts the endogenous Pycsar antiviral defense system. Phosphodiesterase that enables metal-dependent hydrolysis of host cyclic nucleotide Pycsar defense signals such as cCMP and cUMP.</text>
</comment>
<comment type="catalytic activity">
    <reaction evidence="3">
        <text>3',5'-cyclic UMP + H2O = UMP + H(+)</text>
        <dbReference type="Rhea" id="RHEA:70575"/>
        <dbReference type="ChEBI" id="CHEBI:15377"/>
        <dbReference type="ChEBI" id="CHEBI:15378"/>
        <dbReference type="ChEBI" id="CHEBI:57865"/>
        <dbReference type="ChEBI" id="CHEBI:184387"/>
    </reaction>
    <physiologicalReaction direction="left-to-right" evidence="3">
        <dbReference type="Rhea" id="RHEA:70576"/>
    </physiologicalReaction>
</comment>
<feature type="compositionally biased region" description="Low complexity" evidence="4">
    <location>
        <begin position="248"/>
        <end position="258"/>
    </location>
</feature>
<organism evidence="6 7">
    <name type="scientific">Paenibacillus paeoniae</name>
    <dbReference type="NCBI Taxonomy" id="2292705"/>
    <lineage>
        <taxon>Bacteria</taxon>
        <taxon>Bacillati</taxon>
        <taxon>Bacillota</taxon>
        <taxon>Bacilli</taxon>
        <taxon>Bacillales</taxon>
        <taxon>Paenibacillaceae</taxon>
        <taxon>Paenibacillus</taxon>
    </lineage>
</organism>
<dbReference type="EMBL" id="QUBQ01000002">
    <property type="protein sequence ID" value="REK75214.1"/>
    <property type="molecule type" value="Genomic_DNA"/>
</dbReference>
<dbReference type="SUPFAM" id="SSF56281">
    <property type="entry name" value="Metallo-hydrolase/oxidoreductase"/>
    <property type="match status" value="1"/>
</dbReference>
<dbReference type="InterPro" id="IPR001279">
    <property type="entry name" value="Metallo-B-lactamas"/>
</dbReference>
<dbReference type="GO" id="GO:0070290">
    <property type="term" value="F:N-acylphosphatidylethanolamine-specific phospholipase D activity"/>
    <property type="evidence" value="ECO:0007669"/>
    <property type="project" value="InterPro"/>
</dbReference>
<feature type="compositionally biased region" description="Basic and acidic residues" evidence="4">
    <location>
        <begin position="1"/>
        <end position="10"/>
    </location>
</feature>
<reference evidence="6 7" key="1">
    <citation type="submission" date="2018-08" db="EMBL/GenBank/DDBJ databases">
        <title>Paenibacillus sp. M4BSY-1, whole genome shotgun sequence.</title>
        <authorList>
            <person name="Tuo L."/>
        </authorList>
    </citation>
    <scope>NUCLEOTIDE SEQUENCE [LARGE SCALE GENOMIC DNA]</scope>
    <source>
        <strain evidence="6 7">M4BSY-1</strain>
    </source>
</reference>
<evidence type="ECO:0000259" key="5">
    <source>
        <dbReference type="Pfam" id="PF12706"/>
    </source>
</evidence>
<feature type="domain" description="Metallo-beta-lactamase" evidence="5">
    <location>
        <begin position="264"/>
        <end position="329"/>
    </location>
</feature>
<name>A0A371PH74_9BACL</name>
<keyword evidence="7" id="KW-1185">Reference proteome</keyword>
<dbReference type="Pfam" id="PF12706">
    <property type="entry name" value="Lactamase_B_2"/>
    <property type="match status" value="2"/>
</dbReference>
<keyword evidence="6" id="KW-0378">Hydrolase</keyword>
<proteinExistence type="predicted"/>
<dbReference type="OrthoDB" id="9805728at2"/>
<feature type="region of interest" description="Disordered" evidence="4">
    <location>
        <begin position="1"/>
        <end position="28"/>
    </location>
</feature>
<sequence length="374" mass="42454">MPQASEEGKRNLRNKRFANEDQVEQHNSFKQFKRWRQERIRKLKLKDYSYRVPQAEPDLPFLKDNRDTPSITWIGHSTFLIQLGGLNIVTDPVWSGQMAFQKRLAPPGIPIEDVPPVDVVLVSHSHYDHLSIASLRRLTGGKQLLVPAGLSAKLRLKGFTSVRELHWWESVTVKGVTFTFVPSQHWTRRNPWDTNSSHWGGWVMETSGTHRTAKKDREKRASNEQVAASHEETAAASAWKAGDPGITSNSNSPAARPAAPVSPTIYFAGDSGYFRGFKEIGRRFQIDVALMPIGAYEPEWFMGPQHVSPEEALQAFEDTGAKWFVPMHYGAFKLADDTPREALDRLEAERCRRCLEEDRVIVLPLGETWKLTKS</sequence>
<evidence type="ECO:0000256" key="1">
    <source>
        <dbReference type="ARBA" id="ARBA00034221"/>
    </source>
</evidence>
<gene>
    <name evidence="6" type="ORF">DX130_13390</name>
</gene>
<accession>A0A371PH74</accession>
<evidence type="ECO:0000313" key="6">
    <source>
        <dbReference type="EMBL" id="REK75214.1"/>
    </source>
</evidence>
<dbReference type="GO" id="GO:0008270">
    <property type="term" value="F:zinc ion binding"/>
    <property type="evidence" value="ECO:0007669"/>
    <property type="project" value="InterPro"/>
</dbReference>
<comment type="caution">
    <text evidence="6">The sequence shown here is derived from an EMBL/GenBank/DDBJ whole genome shotgun (WGS) entry which is preliminary data.</text>
</comment>
<feature type="region of interest" description="Disordered" evidence="4">
    <location>
        <begin position="208"/>
        <end position="258"/>
    </location>
</feature>
<dbReference type="InterPro" id="IPR036866">
    <property type="entry name" value="RibonucZ/Hydroxyglut_hydro"/>
</dbReference>
<protein>
    <submittedName>
        <fullName evidence="6">MBL fold metallo-hydrolase</fullName>
    </submittedName>
</protein>
<feature type="domain" description="Metallo-beta-lactamase" evidence="5">
    <location>
        <begin position="87"/>
        <end position="210"/>
    </location>
</feature>
<dbReference type="PIRSF" id="PIRSF038896">
    <property type="entry name" value="NAPE-PLD"/>
    <property type="match status" value="1"/>
</dbReference>
<evidence type="ECO:0000313" key="7">
    <source>
        <dbReference type="Proteomes" id="UP000261905"/>
    </source>
</evidence>